<dbReference type="InterPro" id="IPR040503">
    <property type="entry name" value="TRHO_N"/>
</dbReference>
<feature type="domain" description="Rhodanese" evidence="2">
    <location>
        <begin position="271"/>
        <end position="387"/>
    </location>
</feature>
<feature type="region of interest" description="Disordered" evidence="1">
    <location>
        <begin position="1"/>
        <end position="39"/>
    </location>
</feature>
<dbReference type="AlphaFoldDB" id="A0AAD3CRT9"/>
<dbReference type="Pfam" id="PF12368">
    <property type="entry name" value="Rhodanese_C"/>
    <property type="match status" value="1"/>
</dbReference>
<accession>A0AAD3CRT9</accession>
<reference evidence="3 4" key="1">
    <citation type="journal article" date="2021" name="Sci. Rep.">
        <title>The genome of the diatom Chaetoceros tenuissimus carries an ancient integrated fragment of an extant virus.</title>
        <authorList>
            <person name="Hongo Y."/>
            <person name="Kimura K."/>
            <person name="Takaki Y."/>
            <person name="Yoshida Y."/>
            <person name="Baba S."/>
            <person name="Kobayashi G."/>
            <person name="Nagasaki K."/>
            <person name="Hano T."/>
            <person name="Tomaru Y."/>
        </authorList>
    </citation>
    <scope>NUCLEOTIDE SEQUENCE [LARGE SCALE GENOMIC DNA]</scope>
    <source>
        <strain evidence="3 4">NIES-3715</strain>
    </source>
</reference>
<evidence type="ECO:0000259" key="2">
    <source>
        <dbReference type="PROSITE" id="PS50206"/>
    </source>
</evidence>
<dbReference type="Proteomes" id="UP001054902">
    <property type="component" value="Unassembled WGS sequence"/>
</dbReference>
<feature type="compositionally biased region" description="Basic residues" evidence="1">
    <location>
        <begin position="8"/>
        <end position="25"/>
    </location>
</feature>
<feature type="region of interest" description="Disordered" evidence="1">
    <location>
        <begin position="67"/>
        <end position="86"/>
    </location>
</feature>
<evidence type="ECO:0000313" key="4">
    <source>
        <dbReference type="Proteomes" id="UP001054902"/>
    </source>
</evidence>
<dbReference type="PANTHER" id="PTHR43268">
    <property type="entry name" value="THIOSULFATE SULFURTRANSFERASE/RHODANESE-LIKE DOMAIN-CONTAINING PROTEIN 2"/>
    <property type="match status" value="1"/>
</dbReference>
<name>A0AAD3CRT9_9STRA</name>
<dbReference type="PANTHER" id="PTHR43268:SF7">
    <property type="entry name" value="RHODANESE DOMAIN-CONTAINING PROTEIN"/>
    <property type="match status" value="1"/>
</dbReference>
<organism evidence="3 4">
    <name type="scientific">Chaetoceros tenuissimus</name>
    <dbReference type="NCBI Taxonomy" id="426638"/>
    <lineage>
        <taxon>Eukaryota</taxon>
        <taxon>Sar</taxon>
        <taxon>Stramenopiles</taxon>
        <taxon>Ochrophyta</taxon>
        <taxon>Bacillariophyta</taxon>
        <taxon>Coscinodiscophyceae</taxon>
        <taxon>Chaetocerotophycidae</taxon>
        <taxon>Chaetocerotales</taxon>
        <taxon>Chaetocerotaceae</taxon>
        <taxon>Chaetoceros</taxon>
    </lineage>
</organism>
<feature type="compositionally biased region" description="Polar residues" evidence="1">
    <location>
        <begin position="26"/>
        <end position="38"/>
    </location>
</feature>
<dbReference type="Gene3D" id="3.40.250.10">
    <property type="entry name" value="Rhodanese-like domain"/>
    <property type="match status" value="1"/>
</dbReference>
<proteinExistence type="predicted"/>
<dbReference type="Pfam" id="PF00581">
    <property type="entry name" value="Rhodanese"/>
    <property type="match status" value="1"/>
</dbReference>
<keyword evidence="4" id="KW-1185">Reference proteome</keyword>
<comment type="caution">
    <text evidence="3">The sequence shown here is derived from an EMBL/GenBank/DDBJ whole genome shotgun (WGS) entry which is preliminary data.</text>
</comment>
<dbReference type="SMART" id="SM00450">
    <property type="entry name" value="RHOD"/>
    <property type="match status" value="1"/>
</dbReference>
<dbReference type="Pfam" id="PF17773">
    <property type="entry name" value="UPF0176_N"/>
    <property type="match status" value="1"/>
</dbReference>
<gene>
    <name evidence="3" type="ORF">CTEN210_07503</name>
</gene>
<feature type="compositionally biased region" description="Polar residues" evidence="1">
    <location>
        <begin position="67"/>
        <end position="79"/>
    </location>
</feature>
<sequence>MTDDTEVKRKRRLSKKERKALKKQRTNNNNAQKVSITATKPEADEEAAIDYLKNYEAIEVPTKVSSEINNKKGGNNTANEDLEGGSTGKTLGKWFPNALLVKSSISFTNTGQLLVNGKVDGIDESKTKNPRASLVLFYQYTEKTKKWNPERVKILMSYLSIIAKKRNLGGRIRVAQEGVNATLSAVDMPTKDGASAAETLRYVAQDLKNFDPVFEETDFKFIDDLSPDRHFKELRVIPVEELVFYGIREEDAACQEGGVHLKAKEYHEMLKEENAVVIDVRNHYEAVIGRFDGQEKVDDPKKKLEHKGAEYIDPKMRKSTDFTQWLSKDETKEKLKDKKVLMFCTGGIRCERASAFLKKEMGDEVDGVYQLQGGIERYLKAFPDGGFWRGKNFVFDKREAVSAEDKDGDGGVVKKKKGKKDNKKDDDLPAKCCVCEKKWDRYVGKKKCFTCGVPVLMCSICMSKKPDKTKGMEIKVRCPLCIEENITVPCSEVEFTDNGVKNKKNQDEQDASAGKAAQSVLKWGGGHAKKKKLQRKAQRRICQFGTECVRKDCMFYHPERQGEKSTSS</sequence>
<dbReference type="PROSITE" id="PS50206">
    <property type="entry name" value="RHODANESE_3"/>
    <property type="match status" value="1"/>
</dbReference>
<dbReference type="InterPro" id="IPR020936">
    <property type="entry name" value="TrhO"/>
</dbReference>
<dbReference type="InterPro" id="IPR036873">
    <property type="entry name" value="Rhodanese-like_dom_sf"/>
</dbReference>
<dbReference type="SUPFAM" id="SSF52821">
    <property type="entry name" value="Rhodanese/Cell cycle control phosphatase"/>
    <property type="match status" value="1"/>
</dbReference>
<evidence type="ECO:0000256" key="1">
    <source>
        <dbReference type="SAM" id="MobiDB-lite"/>
    </source>
</evidence>
<dbReference type="Gene3D" id="3.30.70.100">
    <property type="match status" value="1"/>
</dbReference>
<dbReference type="InterPro" id="IPR022111">
    <property type="entry name" value="Rhodanese_C"/>
</dbReference>
<protein>
    <recommendedName>
        <fullName evidence="2">Rhodanese domain-containing protein</fullName>
    </recommendedName>
</protein>
<evidence type="ECO:0000313" key="3">
    <source>
        <dbReference type="EMBL" id="GFH51027.1"/>
    </source>
</evidence>
<dbReference type="EMBL" id="BLLK01000045">
    <property type="protein sequence ID" value="GFH51027.1"/>
    <property type="molecule type" value="Genomic_DNA"/>
</dbReference>
<feature type="region of interest" description="Disordered" evidence="1">
    <location>
        <begin position="404"/>
        <end position="426"/>
    </location>
</feature>
<dbReference type="InterPro" id="IPR001763">
    <property type="entry name" value="Rhodanese-like_dom"/>
</dbReference>